<organism evidence="6 7">
    <name type="scientific">Adineta ricciae</name>
    <name type="common">Rotifer</name>
    <dbReference type="NCBI Taxonomy" id="249248"/>
    <lineage>
        <taxon>Eukaryota</taxon>
        <taxon>Metazoa</taxon>
        <taxon>Spiralia</taxon>
        <taxon>Gnathifera</taxon>
        <taxon>Rotifera</taxon>
        <taxon>Eurotatoria</taxon>
        <taxon>Bdelloidea</taxon>
        <taxon>Adinetida</taxon>
        <taxon>Adinetidae</taxon>
        <taxon>Adineta</taxon>
    </lineage>
</organism>
<dbReference type="GO" id="GO:0002098">
    <property type="term" value="P:tRNA wobble uridine modification"/>
    <property type="evidence" value="ECO:0007669"/>
    <property type="project" value="TreeGrafter"/>
</dbReference>
<evidence type="ECO:0000256" key="2">
    <source>
        <dbReference type="ARBA" id="ARBA00022630"/>
    </source>
</evidence>
<dbReference type="PANTHER" id="PTHR11806">
    <property type="entry name" value="GLUCOSE INHIBITED DIVISION PROTEIN A"/>
    <property type="match status" value="1"/>
</dbReference>
<dbReference type="GO" id="GO:0005829">
    <property type="term" value="C:cytosol"/>
    <property type="evidence" value="ECO:0007669"/>
    <property type="project" value="TreeGrafter"/>
</dbReference>
<keyword evidence="2" id="KW-0285">Flavoprotein</keyword>
<evidence type="ECO:0000256" key="3">
    <source>
        <dbReference type="ARBA" id="ARBA00022827"/>
    </source>
</evidence>
<dbReference type="InterPro" id="IPR040131">
    <property type="entry name" value="MnmG_N"/>
</dbReference>
<feature type="region of interest" description="Disordered" evidence="4">
    <location>
        <begin position="137"/>
        <end position="165"/>
    </location>
</feature>
<feature type="compositionally biased region" description="Basic and acidic residues" evidence="4">
    <location>
        <begin position="152"/>
        <end position="165"/>
    </location>
</feature>
<proteinExistence type="predicted"/>
<dbReference type="GO" id="GO:0030488">
    <property type="term" value="P:tRNA methylation"/>
    <property type="evidence" value="ECO:0007669"/>
    <property type="project" value="TreeGrafter"/>
</dbReference>
<evidence type="ECO:0000256" key="1">
    <source>
        <dbReference type="ARBA" id="ARBA00001974"/>
    </source>
</evidence>
<feature type="region of interest" description="Disordered" evidence="4">
    <location>
        <begin position="36"/>
        <end position="73"/>
    </location>
</feature>
<feature type="non-terminal residue" evidence="6">
    <location>
        <position position="361"/>
    </location>
</feature>
<feature type="compositionally biased region" description="Basic and acidic residues" evidence="4">
    <location>
        <begin position="60"/>
        <end position="73"/>
    </location>
</feature>
<comment type="caution">
    <text evidence="6">The sequence shown here is derived from an EMBL/GenBank/DDBJ whole genome shotgun (WGS) entry which is preliminary data.</text>
</comment>
<protein>
    <recommendedName>
        <fullName evidence="5">MnmG N-terminal domain-containing protein</fullName>
    </recommendedName>
</protein>
<dbReference type="EMBL" id="CAJNOR010010468">
    <property type="protein sequence ID" value="CAF1654100.1"/>
    <property type="molecule type" value="Genomic_DNA"/>
</dbReference>
<comment type="cofactor">
    <cofactor evidence="1">
        <name>FAD</name>
        <dbReference type="ChEBI" id="CHEBI:57692"/>
    </cofactor>
</comment>
<gene>
    <name evidence="6" type="ORF">XAT740_LOCUS55573</name>
</gene>
<feature type="domain" description="MnmG N-terminal" evidence="5">
    <location>
        <begin position="304"/>
        <end position="361"/>
    </location>
</feature>
<evidence type="ECO:0000313" key="6">
    <source>
        <dbReference type="EMBL" id="CAF1654100.1"/>
    </source>
</evidence>
<evidence type="ECO:0000313" key="7">
    <source>
        <dbReference type="Proteomes" id="UP000663828"/>
    </source>
</evidence>
<evidence type="ECO:0000256" key="4">
    <source>
        <dbReference type="SAM" id="MobiDB-lite"/>
    </source>
</evidence>
<reference evidence="6" key="1">
    <citation type="submission" date="2021-02" db="EMBL/GenBank/DDBJ databases">
        <authorList>
            <person name="Nowell W R."/>
        </authorList>
    </citation>
    <scope>NUCLEOTIDE SEQUENCE</scope>
</reference>
<keyword evidence="3" id="KW-0274">FAD</keyword>
<accession>A0A816EZW2</accession>
<dbReference type="SUPFAM" id="SSF51905">
    <property type="entry name" value="FAD/NAD(P)-binding domain"/>
    <property type="match status" value="1"/>
</dbReference>
<dbReference type="GO" id="GO:0050660">
    <property type="term" value="F:flavin adenine dinucleotide binding"/>
    <property type="evidence" value="ECO:0007669"/>
    <property type="project" value="InterPro"/>
</dbReference>
<keyword evidence="7" id="KW-1185">Reference proteome</keyword>
<evidence type="ECO:0000259" key="5">
    <source>
        <dbReference type="Pfam" id="PF01134"/>
    </source>
</evidence>
<sequence length="361" mass="41073">MNLQVQKLQALFQDREDGGITHPETEECVFTTGAFLDTPNIEDSDDDGRATNKYSLQSAEHGEDNYSKKNPDMGIEQRTRKDLIKYAVYDCTSVTELYFRMNPQQTDNDTKIPKSSIGPEQQQELIVQVTEEEISQLHESEQQTTTSANRGEIQRRKNEKYKEKERTRADFKHQIVRPIYYLQIASSLILVIIAGDTQMVQFTHRPKQMKPPLQTSMQIKTSIYIQRRQYRNEYICTALCKTISMMVYIAKYNLKSFRLSSLANTRVWLSTLMNGSRLKSEFQSVPTQGVIQQPINTSIFQPYDVIVVGGGHAGCEAAHASARMGVRTLLITHKIETIGEMSCNPSFGGIGKGHLMREIDA</sequence>
<dbReference type="AlphaFoldDB" id="A0A816EZW2"/>
<dbReference type="Proteomes" id="UP000663828">
    <property type="component" value="Unassembled WGS sequence"/>
</dbReference>
<dbReference type="PANTHER" id="PTHR11806:SF0">
    <property type="entry name" value="PROTEIN MTO1 HOMOLOG, MITOCHONDRIAL"/>
    <property type="match status" value="1"/>
</dbReference>
<dbReference type="InterPro" id="IPR002218">
    <property type="entry name" value="MnmG-rel"/>
</dbReference>
<dbReference type="InterPro" id="IPR036188">
    <property type="entry name" value="FAD/NAD-bd_sf"/>
</dbReference>
<dbReference type="Gene3D" id="3.50.50.60">
    <property type="entry name" value="FAD/NAD(P)-binding domain"/>
    <property type="match status" value="1"/>
</dbReference>
<name>A0A816EZW2_ADIRI</name>
<dbReference type="Pfam" id="PF01134">
    <property type="entry name" value="GIDA"/>
    <property type="match status" value="1"/>
</dbReference>